<organism evidence="1">
    <name type="scientific">Solanum chacoense</name>
    <name type="common">Chaco potato</name>
    <dbReference type="NCBI Taxonomy" id="4108"/>
    <lineage>
        <taxon>Eukaryota</taxon>
        <taxon>Viridiplantae</taxon>
        <taxon>Streptophyta</taxon>
        <taxon>Embryophyta</taxon>
        <taxon>Tracheophyta</taxon>
        <taxon>Spermatophyta</taxon>
        <taxon>Magnoliopsida</taxon>
        <taxon>eudicotyledons</taxon>
        <taxon>Gunneridae</taxon>
        <taxon>Pentapetalae</taxon>
        <taxon>asterids</taxon>
        <taxon>lamiids</taxon>
        <taxon>Solanales</taxon>
        <taxon>Solanaceae</taxon>
        <taxon>Solanoideae</taxon>
        <taxon>Solaneae</taxon>
        <taxon>Solanum</taxon>
    </lineage>
</organism>
<dbReference type="EMBL" id="GEDG01037451">
    <property type="protein sequence ID" value="JAP08119.1"/>
    <property type="molecule type" value="Transcribed_RNA"/>
</dbReference>
<protein>
    <submittedName>
        <fullName evidence="1">Putative ovule protein</fullName>
    </submittedName>
</protein>
<reference evidence="1" key="1">
    <citation type="submission" date="2015-12" db="EMBL/GenBank/DDBJ databases">
        <title>Gene expression during late stages of embryo sac development: a critical building block for successful pollen-pistil interactions.</title>
        <authorList>
            <person name="Liu Y."/>
            <person name="Joly V."/>
            <person name="Sabar M."/>
            <person name="Matton D.P."/>
        </authorList>
    </citation>
    <scope>NUCLEOTIDE SEQUENCE</scope>
</reference>
<dbReference type="AlphaFoldDB" id="A0A0V0GK43"/>
<sequence>PSTIRSSLILCCNINLQWLPHHNSQRVYCLFHKEIRGTDGKDIHAMVVVISSSGPNIGSHLRVLIG</sequence>
<accession>A0A0V0GK43</accession>
<name>A0A0V0GK43_SOLCH</name>
<proteinExistence type="predicted"/>
<feature type="non-terminal residue" evidence="1">
    <location>
        <position position="1"/>
    </location>
</feature>
<evidence type="ECO:0000313" key="1">
    <source>
        <dbReference type="EMBL" id="JAP08119.1"/>
    </source>
</evidence>